<evidence type="ECO:0000256" key="2">
    <source>
        <dbReference type="SAM" id="Phobius"/>
    </source>
</evidence>
<feature type="domain" description="Zinc finger/thioredoxin putative" evidence="3">
    <location>
        <begin position="1"/>
        <end position="37"/>
    </location>
</feature>
<gene>
    <name evidence="4" type="ORF">A2150_00890</name>
</gene>
<feature type="transmembrane region" description="Helical" evidence="2">
    <location>
        <begin position="106"/>
        <end position="126"/>
    </location>
</feature>
<evidence type="ECO:0000313" key="4">
    <source>
        <dbReference type="EMBL" id="OGI42513.1"/>
    </source>
</evidence>
<keyword evidence="2" id="KW-0812">Transmembrane</keyword>
<dbReference type="InterPro" id="IPR021834">
    <property type="entry name" value="DUF3426"/>
</dbReference>
<sequence length="260" mass="28432">MYTRCPWCQTIYNLTPAQLKARQGLVRCGQCTKVFQADQHLVTRLPRAPAGKQPPAPANPGGPPRPPDRPAKAARVEHALLPEPIPLISDLSFPAAPAARTAHTGVWVVASGVLLLALIGQLLFFYPGDLAPPEAPWRPAVARLCETLGCNLAPRQNMSFIELVETRVAPHPQYDKALRIHATLVNRAETVQPFPLMEVSLTNINGLTVSRRDFAPAEYLESPTQAHEGMPSHVAMAVQLDITHPDRRALGYEIQLLPAQ</sequence>
<dbReference type="Proteomes" id="UP000177925">
    <property type="component" value="Unassembled WGS sequence"/>
</dbReference>
<reference evidence="4 5" key="1">
    <citation type="journal article" date="2016" name="Nat. Commun.">
        <title>Thousands of microbial genomes shed light on interconnected biogeochemical processes in an aquifer system.</title>
        <authorList>
            <person name="Anantharaman K."/>
            <person name="Brown C.T."/>
            <person name="Hug L.A."/>
            <person name="Sharon I."/>
            <person name="Castelle C.J."/>
            <person name="Probst A.J."/>
            <person name="Thomas B.C."/>
            <person name="Singh A."/>
            <person name="Wilkins M.J."/>
            <person name="Karaoz U."/>
            <person name="Brodie E.L."/>
            <person name="Williams K.H."/>
            <person name="Hubbard S.S."/>
            <person name="Banfield J.F."/>
        </authorList>
    </citation>
    <scope>NUCLEOTIDE SEQUENCE [LARGE SCALE GENOMIC DNA]</scope>
</reference>
<dbReference type="InterPro" id="IPR011723">
    <property type="entry name" value="Znf/thioredoxin_put"/>
</dbReference>
<dbReference type="AlphaFoldDB" id="A0A1F6TBM2"/>
<dbReference type="STRING" id="1817758.A2150_00890"/>
<organism evidence="4 5">
    <name type="scientific">Candidatus Muproteobacteria bacterium RBG_16_64_11</name>
    <dbReference type="NCBI Taxonomy" id="1817758"/>
    <lineage>
        <taxon>Bacteria</taxon>
        <taxon>Pseudomonadati</taxon>
        <taxon>Pseudomonadota</taxon>
        <taxon>Candidatus Muproteobacteria</taxon>
    </lineage>
</organism>
<protein>
    <recommendedName>
        <fullName evidence="3">Zinc finger/thioredoxin putative domain-containing protein</fullName>
    </recommendedName>
</protein>
<evidence type="ECO:0000313" key="5">
    <source>
        <dbReference type="Proteomes" id="UP000177925"/>
    </source>
</evidence>
<proteinExistence type="predicted"/>
<dbReference type="EMBL" id="MFSS01000087">
    <property type="protein sequence ID" value="OGI42513.1"/>
    <property type="molecule type" value="Genomic_DNA"/>
</dbReference>
<dbReference type="Pfam" id="PF11906">
    <property type="entry name" value="DUF3426"/>
    <property type="match status" value="1"/>
</dbReference>
<evidence type="ECO:0000256" key="1">
    <source>
        <dbReference type="SAM" id="MobiDB-lite"/>
    </source>
</evidence>
<evidence type="ECO:0000259" key="3">
    <source>
        <dbReference type="Pfam" id="PF13719"/>
    </source>
</evidence>
<keyword evidence="2" id="KW-1133">Transmembrane helix</keyword>
<name>A0A1F6TBM2_9PROT</name>
<comment type="caution">
    <text evidence="4">The sequence shown here is derived from an EMBL/GenBank/DDBJ whole genome shotgun (WGS) entry which is preliminary data.</text>
</comment>
<accession>A0A1F6TBM2</accession>
<dbReference type="NCBIfam" id="TIGR02098">
    <property type="entry name" value="MJ0042_CXXC"/>
    <property type="match status" value="1"/>
</dbReference>
<dbReference type="Pfam" id="PF13719">
    <property type="entry name" value="Zn_ribbon_5"/>
    <property type="match status" value="1"/>
</dbReference>
<feature type="region of interest" description="Disordered" evidence="1">
    <location>
        <begin position="47"/>
        <end position="73"/>
    </location>
</feature>
<feature type="compositionally biased region" description="Pro residues" evidence="1">
    <location>
        <begin position="52"/>
        <end position="65"/>
    </location>
</feature>
<keyword evidence="2" id="KW-0472">Membrane</keyword>